<dbReference type="RefSeq" id="WP_348827639.1">
    <property type="nucleotide sequence ID" value="NZ_CP098827.1"/>
</dbReference>
<keyword evidence="3" id="KW-0328">Glycosyltransferase</keyword>
<feature type="domain" description="Glycosyltransferase 2-like" evidence="6">
    <location>
        <begin position="16"/>
        <end position="154"/>
    </location>
</feature>
<evidence type="ECO:0000256" key="3">
    <source>
        <dbReference type="ARBA" id="ARBA00022676"/>
    </source>
</evidence>
<dbReference type="PANTHER" id="PTHR43646:SF2">
    <property type="entry name" value="GLYCOSYLTRANSFERASE 2-LIKE DOMAIN-CONTAINING PROTEIN"/>
    <property type="match status" value="1"/>
</dbReference>
<dbReference type="InterPro" id="IPR001173">
    <property type="entry name" value="Glyco_trans_2-like"/>
</dbReference>
<evidence type="ECO:0000256" key="5">
    <source>
        <dbReference type="ARBA" id="ARBA00023136"/>
    </source>
</evidence>
<name>A0AAU7KJM5_9GAMM</name>
<sequence>MPLAEPGSEVVAPRLCVIIPVLDEAATIVAGLERLSEWRQQGVEVIVVDGGSEDDTRALARPLADRVIDAPRGRARQMNQGAAAASAPSLLFLHADTRLPAAAMPAILKALEKRHWGRFDVRIQGRSRWLSLIAACMNLRSRLTGIATGDQAMFMRRSAFDAVGGFPDQPLMEDIEMSKRLKRLSPPACLGFKVLTDGRRWEQGGVLTTILLMWRLRFRYWRGADPVRLAEEYRHVR</sequence>
<dbReference type="EMBL" id="CP098827">
    <property type="protein sequence ID" value="XBO71900.1"/>
    <property type="molecule type" value="Genomic_DNA"/>
</dbReference>
<dbReference type="PANTHER" id="PTHR43646">
    <property type="entry name" value="GLYCOSYLTRANSFERASE"/>
    <property type="match status" value="1"/>
</dbReference>
<keyword evidence="2" id="KW-1003">Cell membrane</keyword>
<protein>
    <submittedName>
        <fullName evidence="7">TIGR04283 family arsenosugar biosynthesis glycosyltransferase</fullName>
    </submittedName>
</protein>
<evidence type="ECO:0000256" key="2">
    <source>
        <dbReference type="ARBA" id="ARBA00022475"/>
    </source>
</evidence>
<dbReference type="NCBIfam" id="TIGR04283">
    <property type="entry name" value="glyco_like_mftF"/>
    <property type="match status" value="1"/>
</dbReference>
<dbReference type="Pfam" id="PF00535">
    <property type="entry name" value="Glycos_transf_2"/>
    <property type="match status" value="1"/>
</dbReference>
<proteinExistence type="predicted"/>
<comment type="subcellular location">
    <subcellularLocation>
        <location evidence="1">Cell membrane</location>
    </subcellularLocation>
</comment>
<gene>
    <name evidence="7" type="ORF">NFG58_04095</name>
</gene>
<reference evidence="7" key="1">
    <citation type="submission" date="2022-06" db="EMBL/GenBank/DDBJ databases">
        <title>A novel DMS-producing enzyme.</title>
        <authorList>
            <person name="Zhang Y."/>
        </authorList>
    </citation>
    <scope>NUCLEOTIDE SEQUENCE</scope>
    <source>
        <strain evidence="7">RT37</strain>
    </source>
</reference>
<keyword evidence="5" id="KW-0472">Membrane</keyword>
<keyword evidence="4" id="KW-0808">Transferase</keyword>
<evidence type="ECO:0000256" key="4">
    <source>
        <dbReference type="ARBA" id="ARBA00022679"/>
    </source>
</evidence>
<organism evidence="7">
    <name type="scientific">Halomonas sp. RT37</name>
    <dbReference type="NCBI Taxonomy" id="2950872"/>
    <lineage>
        <taxon>Bacteria</taxon>
        <taxon>Pseudomonadati</taxon>
        <taxon>Pseudomonadota</taxon>
        <taxon>Gammaproteobacteria</taxon>
        <taxon>Oceanospirillales</taxon>
        <taxon>Halomonadaceae</taxon>
        <taxon>Halomonas</taxon>
    </lineage>
</organism>
<evidence type="ECO:0000259" key="6">
    <source>
        <dbReference type="Pfam" id="PF00535"/>
    </source>
</evidence>
<dbReference type="AlphaFoldDB" id="A0AAU7KJM5"/>
<accession>A0AAU7KJM5</accession>
<dbReference type="Gene3D" id="3.90.550.10">
    <property type="entry name" value="Spore Coat Polysaccharide Biosynthesis Protein SpsA, Chain A"/>
    <property type="match status" value="1"/>
</dbReference>
<evidence type="ECO:0000313" key="7">
    <source>
        <dbReference type="EMBL" id="XBO71900.1"/>
    </source>
</evidence>
<dbReference type="GO" id="GO:0005886">
    <property type="term" value="C:plasma membrane"/>
    <property type="evidence" value="ECO:0007669"/>
    <property type="project" value="UniProtKB-SubCell"/>
</dbReference>
<dbReference type="SUPFAM" id="SSF53448">
    <property type="entry name" value="Nucleotide-diphospho-sugar transferases"/>
    <property type="match status" value="1"/>
</dbReference>
<dbReference type="InterPro" id="IPR026461">
    <property type="entry name" value="Trfase_2_rSAM/seldom_assoc"/>
</dbReference>
<evidence type="ECO:0000256" key="1">
    <source>
        <dbReference type="ARBA" id="ARBA00004236"/>
    </source>
</evidence>
<dbReference type="InterPro" id="IPR029044">
    <property type="entry name" value="Nucleotide-diphossugar_trans"/>
</dbReference>
<dbReference type="GO" id="GO:0016757">
    <property type="term" value="F:glycosyltransferase activity"/>
    <property type="evidence" value="ECO:0007669"/>
    <property type="project" value="UniProtKB-KW"/>
</dbReference>
<dbReference type="CDD" id="cd02522">
    <property type="entry name" value="GT_2_like_a"/>
    <property type="match status" value="1"/>
</dbReference>